<dbReference type="Proteomes" id="UP000835052">
    <property type="component" value="Unassembled WGS sequence"/>
</dbReference>
<sequence>MAQNILTMLDDDMAVIETQMEDLDQLYRTTGLQIALEVQRKAQKIRYECLRLNNALLLFQHNCRYDMIYALMAKELKSHVGCVEYAVSQIPDIEDLREKLYF</sequence>
<name>A0A8S1HJG8_9PELO</name>
<gene>
    <name evidence="1" type="ORF">CAUJ_LOCUS12685</name>
</gene>
<protein>
    <submittedName>
        <fullName evidence="1">Uncharacterized protein</fullName>
    </submittedName>
</protein>
<comment type="caution">
    <text evidence="1">The sequence shown here is derived from an EMBL/GenBank/DDBJ whole genome shotgun (WGS) entry which is preliminary data.</text>
</comment>
<organism evidence="1 2">
    <name type="scientific">Caenorhabditis auriculariae</name>
    <dbReference type="NCBI Taxonomy" id="2777116"/>
    <lineage>
        <taxon>Eukaryota</taxon>
        <taxon>Metazoa</taxon>
        <taxon>Ecdysozoa</taxon>
        <taxon>Nematoda</taxon>
        <taxon>Chromadorea</taxon>
        <taxon>Rhabditida</taxon>
        <taxon>Rhabditina</taxon>
        <taxon>Rhabditomorpha</taxon>
        <taxon>Rhabditoidea</taxon>
        <taxon>Rhabditidae</taxon>
        <taxon>Peloderinae</taxon>
        <taxon>Caenorhabditis</taxon>
    </lineage>
</organism>
<proteinExistence type="predicted"/>
<reference evidence="1" key="1">
    <citation type="submission" date="2020-10" db="EMBL/GenBank/DDBJ databases">
        <authorList>
            <person name="Kikuchi T."/>
        </authorList>
    </citation>
    <scope>NUCLEOTIDE SEQUENCE</scope>
    <source>
        <strain evidence="1">NKZ352</strain>
    </source>
</reference>
<accession>A0A8S1HJG8</accession>
<evidence type="ECO:0000313" key="1">
    <source>
        <dbReference type="EMBL" id="CAD6196773.1"/>
    </source>
</evidence>
<evidence type="ECO:0000313" key="2">
    <source>
        <dbReference type="Proteomes" id="UP000835052"/>
    </source>
</evidence>
<dbReference type="EMBL" id="CAJGYM010000079">
    <property type="protein sequence ID" value="CAD6196773.1"/>
    <property type="molecule type" value="Genomic_DNA"/>
</dbReference>
<dbReference type="AlphaFoldDB" id="A0A8S1HJG8"/>
<keyword evidence="2" id="KW-1185">Reference proteome</keyword>